<evidence type="ECO:0008006" key="8">
    <source>
        <dbReference type="Google" id="ProtNLM"/>
    </source>
</evidence>
<dbReference type="SUPFAM" id="SSF50978">
    <property type="entry name" value="WD40 repeat-like"/>
    <property type="match status" value="1"/>
</dbReference>
<evidence type="ECO:0000313" key="6">
    <source>
        <dbReference type="EnsemblMetazoa" id="tetur05g04330.1"/>
    </source>
</evidence>
<keyword evidence="3" id="KW-0072">Autophagy</keyword>
<dbReference type="AlphaFoldDB" id="T1K4Y3"/>
<dbReference type="eggNOG" id="KOG2111">
    <property type="taxonomic scope" value="Eukaryota"/>
</dbReference>
<gene>
    <name evidence="6" type="primary">107360459</name>
</gene>
<dbReference type="EMBL" id="CAEY01001581">
    <property type="status" value="NOT_ANNOTATED_CDS"/>
    <property type="molecule type" value="Genomic_DNA"/>
</dbReference>
<dbReference type="KEGG" id="tut:107360459"/>
<dbReference type="SMART" id="SM00320">
    <property type="entry name" value="WD40"/>
    <property type="match status" value="2"/>
</dbReference>
<reference evidence="7" key="1">
    <citation type="submission" date="2011-08" db="EMBL/GenBank/DDBJ databases">
        <authorList>
            <person name="Rombauts S."/>
        </authorList>
    </citation>
    <scope>NUCLEOTIDE SEQUENCE</scope>
    <source>
        <strain evidence="7">London</strain>
    </source>
</reference>
<evidence type="ECO:0000313" key="7">
    <source>
        <dbReference type="Proteomes" id="UP000015104"/>
    </source>
</evidence>
<dbReference type="HOGENOM" id="CLU_025895_2_2_1"/>
<evidence type="ECO:0000256" key="3">
    <source>
        <dbReference type="ARBA" id="ARBA00023006"/>
    </source>
</evidence>
<dbReference type="Proteomes" id="UP000015104">
    <property type="component" value="Unassembled WGS sequence"/>
</dbReference>
<keyword evidence="2" id="KW-0677">Repeat</keyword>
<feature type="compositionally biased region" description="Low complexity" evidence="5">
    <location>
        <begin position="1"/>
        <end position="17"/>
    </location>
</feature>
<accession>T1K4Y3</accession>
<dbReference type="GO" id="GO:0006914">
    <property type="term" value="P:autophagy"/>
    <property type="evidence" value="ECO:0007669"/>
    <property type="project" value="UniProtKB-KW"/>
</dbReference>
<proteinExistence type="inferred from homology"/>
<dbReference type="STRING" id="32264.T1K4Y3"/>
<dbReference type="Pfam" id="PF21032">
    <property type="entry name" value="PROPPIN"/>
    <property type="match status" value="1"/>
</dbReference>
<reference evidence="6" key="2">
    <citation type="submission" date="2015-06" db="UniProtKB">
        <authorList>
            <consortium name="EnsemblMetazoa"/>
        </authorList>
    </citation>
    <scope>IDENTIFICATION</scope>
</reference>
<evidence type="ECO:0000256" key="4">
    <source>
        <dbReference type="ARBA" id="ARBA00025740"/>
    </source>
</evidence>
<keyword evidence="1" id="KW-0853">WD repeat</keyword>
<evidence type="ECO:0000256" key="5">
    <source>
        <dbReference type="SAM" id="MobiDB-lite"/>
    </source>
</evidence>
<feature type="region of interest" description="Disordered" evidence="5">
    <location>
        <begin position="1"/>
        <end position="25"/>
    </location>
</feature>
<evidence type="ECO:0000256" key="1">
    <source>
        <dbReference type="ARBA" id="ARBA00022574"/>
    </source>
</evidence>
<dbReference type="GO" id="GO:0005737">
    <property type="term" value="C:cytoplasm"/>
    <property type="evidence" value="ECO:0007669"/>
    <property type="project" value="UniProtKB-ARBA"/>
</dbReference>
<name>T1K4Y3_TETUR</name>
<dbReference type="EnsemblMetazoa" id="tetur05g04330.1">
    <property type="protein sequence ID" value="tetur05g04330.1"/>
    <property type="gene ID" value="tetur05g04330"/>
</dbReference>
<dbReference type="PANTHER" id="PTHR11227">
    <property type="entry name" value="WD-REPEAT PROTEIN INTERACTING WITH PHOSPHOINOSIDES WIPI -RELATED"/>
    <property type="match status" value="1"/>
</dbReference>
<comment type="similarity">
    <text evidence="4">Belongs to the WD repeat PROPPIN family.</text>
</comment>
<dbReference type="Gene3D" id="2.130.10.10">
    <property type="entry name" value="YVTN repeat-like/Quinoprotein amine dehydrogenase"/>
    <property type="match status" value="1"/>
</dbReference>
<dbReference type="OMA" id="GGPQCMC"/>
<dbReference type="InterPro" id="IPR015943">
    <property type="entry name" value="WD40/YVTN_repeat-like_dom_sf"/>
</dbReference>
<evidence type="ECO:0000256" key="2">
    <source>
        <dbReference type="ARBA" id="ARBA00022737"/>
    </source>
</evidence>
<sequence>MHVNSSSSTSVGLSSGGNDKSGSASDSGPANGLLYLAFNQDQTCFACGMTNGYRVYSTDPLKEQKKLTPKEGGFSIVELFLRSNYVALVGGGSKPMYPSNEVVIWDDLKNKSVSHLKFSSDVKAVKLRRDRIIVVLETLIKVYTFSPGSQEKNVFETCSNPKGICAVCPQDNNSLLAFPARKVGHISLVDFINIDKPHIDIAAHKTPLNCMALNLPGTRLATASEKGTLIRIFDTSNGTMLNELRRGANQATIYCINFNFNATLLCVSSDHSTVHIFAVDDPKKNRQSGLSSASFLSNYFSSNWSFSKFSVPVGSKCICGFGADPNSVIAICSDGSYYKFIFNTKGECTRDRYAQFLESNEDVPS</sequence>
<protein>
    <recommendedName>
        <fullName evidence="8">WD repeat domain phosphoinositide-interacting protein 3</fullName>
    </recommendedName>
</protein>
<keyword evidence="7" id="KW-1185">Reference proteome</keyword>
<dbReference type="InterPro" id="IPR001680">
    <property type="entry name" value="WD40_rpt"/>
</dbReference>
<dbReference type="OrthoDB" id="1667587at2759"/>
<dbReference type="InterPro" id="IPR036322">
    <property type="entry name" value="WD40_repeat_dom_sf"/>
</dbReference>
<dbReference type="InterPro" id="IPR048720">
    <property type="entry name" value="PROPPIN"/>
</dbReference>
<organism evidence="6 7">
    <name type="scientific">Tetranychus urticae</name>
    <name type="common">Two-spotted spider mite</name>
    <dbReference type="NCBI Taxonomy" id="32264"/>
    <lineage>
        <taxon>Eukaryota</taxon>
        <taxon>Metazoa</taxon>
        <taxon>Ecdysozoa</taxon>
        <taxon>Arthropoda</taxon>
        <taxon>Chelicerata</taxon>
        <taxon>Arachnida</taxon>
        <taxon>Acari</taxon>
        <taxon>Acariformes</taxon>
        <taxon>Trombidiformes</taxon>
        <taxon>Prostigmata</taxon>
        <taxon>Eleutherengona</taxon>
        <taxon>Raphignathae</taxon>
        <taxon>Tetranychoidea</taxon>
        <taxon>Tetranychidae</taxon>
        <taxon>Tetranychus</taxon>
    </lineage>
</organism>